<feature type="zinc finger region" description="FLZ-type" evidence="4">
    <location>
        <begin position="69"/>
        <end position="112"/>
    </location>
</feature>
<gene>
    <name evidence="6" type="ORF">RJ641_023896</name>
</gene>
<proteinExistence type="inferred from homology"/>
<dbReference type="InterPro" id="IPR007650">
    <property type="entry name" value="Zf-FLZ_dom"/>
</dbReference>
<reference evidence="6 7" key="1">
    <citation type="submission" date="2023-12" db="EMBL/GenBank/DDBJ databases">
        <title>A high-quality genome assembly for Dillenia turbinata (Dilleniales).</title>
        <authorList>
            <person name="Chanderbali A."/>
        </authorList>
    </citation>
    <scope>NUCLEOTIDE SEQUENCE [LARGE SCALE GENOMIC DNA]</scope>
    <source>
        <strain evidence="6">LSX21</strain>
        <tissue evidence="6">Leaf</tissue>
    </source>
</reference>
<keyword evidence="7" id="KW-1185">Reference proteome</keyword>
<evidence type="ECO:0000313" key="7">
    <source>
        <dbReference type="Proteomes" id="UP001370490"/>
    </source>
</evidence>
<evidence type="ECO:0000256" key="2">
    <source>
        <dbReference type="ARBA" id="ARBA00022723"/>
    </source>
</evidence>
<name>A0AAN8UJL2_9MAGN</name>
<dbReference type="PANTHER" id="PTHR47847">
    <property type="entry name" value="FCS-LIKE ZINC FINGER 17"/>
    <property type="match status" value="1"/>
</dbReference>
<evidence type="ECO:0000256" key="3">
    <source>
        <dbReference type="ARBA" id="ARBA00022771"/>
    </source>
</evidence>
<evidence type="ECO:0000313" key="6">
    <source>
        <dbReference type="EMBL" id="KAK6911803.1"/>
    </source>
</evidence>
<evidence type="ECO:0000256" key="1">
    <source>
        <dbReference type="ARBA" id="ARBA00009374"/>
    </source>
</evidence>
<keyword evidence="2" id="KW-0479">Metal-binding</keyword>
<dbReference type="PROSITE" id="PS51795">
    <property type="entry name" value="ZF_FLZ"/>
    <property type="match status" value="1"/>
</dbReference>
<evidence type="ECO:0000259" key="5">
    <source>
        <dbReference type="PROSITE" id="PS51795"/>
    </source>
</evidence>
<comment type="caution">
    <text evidence="6">The sequence shown here is derived from an EMBL/GenBank/DDBJ whole genome shotgun (WGS) entry which is preliminary data.</text>
</comment>
<evidence type="ECO:0000256" key="4">
    <source>
        <dbReference type="PROSITE-ProRule" id="PRU01131"/>
    </source>
</evidence>
<dbReference type="InterPro" id="IPR044181">
    <property type="entry name" value="FLZ17/18"/>
</dbReference>
<dbReference type="Pfam" id="PF04570">
    <property type="entry name" value="zf-FLZ"/>
    <property type="match status" value="1"/>
</dbReference>
<accession>A0AAN8UJL2</accession>
<protein>
    <submittedName>
        <fullName evidence="6">Zf-FLZ domain</fullName>
    </submittedName>
</protein>
<dbReference type="Proteomes" id="UP001370490">
    <property type="component" value="Unassembled WGS sequence"/>
</dbReference>
<organism evidence="6 7">
    <name type="scientific">Dillenia turbinata</name>
    <dbReference type="NCBI Taxonomy" id="194707"/>
    <lineage>
        <taxon>Eukaryota</taxon>
        <taxon>Viridiplantae</taxon>
        <taxon>Streptophyta</taxon>
        <taxon>Embryophyta</taxon>
        <taxon>Tracheophyta</taxon>
        <taxon>Spermatophyta</taxon>
        <taxon>Magnoliopsida</taxon>
        <taxon>eudicotyledons</taxon>
        <taxon>Gunneridae</taxon>
        <taxon>Pentapetalae</taxon>
        <taxon>Dilleniales</taxon>
        <taxon>Dilleniaceae</taxon>
        <taxon>Dillenia</taxon>
    </lineage>
</organism>
<keyword evidence="3" id="KW-0863">Zinc-finger</keyword>
<feature type="domain" description="FLZ-type" evidence="5">
    <location>
        <begin position="69"/>
        <end position="112"/>
    </location>
</feature>
<sequence length="139" mass="16024">MVAGSTNRMPIKQTLEGLRILIEFPSIESNIIVKQAKIPTFSPSSKFPGRTGPPTPSPHSHYDYFPSFKFLKSCHLCYKKLSPDKDVYMYRGEGFCSRECRNRQILVDDTKEIEKSRKEREANYSFTHCGFSGRWCCNT</sequence>
<dbReference type="AlphaFoldDB" id="A0AAN8UJL2"/>
<feature type="non-terminal residue" evidence="6">
    <location>
        <position position="139"/>
    </location>
</feature>
<dbReference type="PANTHER" id="PTHR47847:SF2">
    <property type="entry name" value="FCS-LIKE ZINC FINGER 17-RELATED"/>
    <property type="match status" value="1"/>
</dbReference>
<dbReference type="GO" id="GO:0008270">
    <property type="term" value="F:zinc ion binding"/>
    <property type="evidence" value="ECO:0007669"/>
    <property type="project" value="UniProtKB-KW"/>
</dbReference>
<dbReference type="EMBL" id="JBAMMX010000028">
    <property type="protein sequence ID" value="KAK6911803.1"/>
    <property type="molecule type" value="Genomic_DNA"/>
</dbReference>
<keyword evidence="3" id="KW-0862">Zinc</keyword>
<comment type="similarity">
    <text evidence="1">Belongs to the FLZ family.</text>
</comment>